<organism evidence="2">
    <name type="scientific">Siphoviridae sp. ctnpt50</name>
    <dbReference type="NCBI Taxonomy" id="2827941"/>
    <lineage>
        <taxon>Viruses</taxon>
        <taxon>Duplodnaviria</taxon>
        <taxon>Heunggongvirae</taxon>
        <taxon>Uroviricota</taxon>
        <taxon>Caudoviricetes</taxon>
    </lineage>
</organism>
<sequence>MPQISNQIKMGSGENYKYIIDGKNAAVGDIEKYLKISEIKKVIGRKTIYPRFRIFVLNPDETVNYQLPNEDILSGGSYSENYQNGSRRTLSFSLNNQEGKYTPSINNLWVDTKVLLDVGLEVPDENLIIWFHKGVFVITSANPSKSTETKTVSISCADKFEILNGKRGTVGTTVEIPPGMLIKDVIQDILWYDSGTGDVLDPTPFFYHPAFEGKVTPITMTLSAGSNYGNLITQIADVLSAEVFYDSYGQLNFVPTVDVISDGDKPNLYDYSIENLQNENFSIDLNSFVNCVYVVGANVNGHTCTAVKKNEDPTSPISVGRIGLRVADVINDSNITTDQLAEERAEYELRKKIIAESTLSSSVMFNPLLSVNNIVTYTDEEDFDMKRERFLIQSISFNLGYDGLMSLSVSNINNLPFVY</sequence>
<evidence type="ECO:0000313" key="2">
    <source>
        <dbReference type="EMBL" id="DAF48917.1"/>
    </source>
</evidence>
<evidence type="ECO:0000259" key="1">
    <source>
        <dbReference type="Pfam" id="PF16467"/>
    </source>
</evidence>
<dbReference type="Pfam" id="PF16467">
    <property type="entry name" value="DUF5048"/>
    <property type="match status" value="1"/>
</dbReference>
<feature type="domain" description="DUF5048" evidence="1">
    <location>
        <begin position="315"/>
        <end position="409"/>
    </location>
</feature>
<protein>
    <submittedName>
        <fullName evidence="2">Tail protein</fullName>
    </submittedName>
</protein>
<dbReference type="InterPro" id="IPR032489">
    <property type="entry name" value="DUF5048"/>
</dbReference>
<proteinExistence type="predicted"/>
<reference evidence="2" key="1">
    <citation type="journal article" date="2021" name="Proc. Natl. Acad. Sci. U.S.A.">
        <title>A Catalog of Tens of Thousands of Viruses from Human Metagenomes Reveals Hidden Associations with Chronic Diseases.</title>
        <authorList>
            <person name="Tisza M.J."/>
            <person name="Buck C.B."/>
        </authorList>
    </citation>
    <scope>NUCLEOTIDE SEQUENCE</scope>
    <source>
        <strain evidence="2">Ctnpt50</strain>
    </source>
</reference>
<accession>A0A8S5SD70</accession>
<dbReference type="EMBL" id="BK032577">
    <property type="protein sequence ID" value="DAF48917.1"/>
    <property type="molecule type" value="Genomic_DNA"/>
</dbReference>
<name>A0A8S5SD70_9CAUD</name>